<dbReference type="EMBL" id="BMIQ01000002">
    <property type="protein sequence ID" value="GGD96020.1"/>
    <property type="molecule type" value="Genomic_DNA"/>
</dbReference>
<dbReference type="Pfam" id="PF05368">
    <property type="entry name" value="NmrA"/>
    <property type="match status" value="1"/>
</dbReference>
<reference evidence="2" key="2">
    <citation type="submission" date="2020-09" db="EMBL/GenBank/DDBJ databases">
        <authorList>
            <person name="Sun Q."/>
            <person name="Zhou Y."/>
        </authorList>
    </citation>
    <scope>NUCLEOTIDE SEQUENCE</scope>
    <source>
        <strain evidence="2">CGMCC 1.15367</strain>
    </source>
</reference>
<organism evidence="2 3">
    <name type="scientific">Aureimonas endophytica</name>
    <dbReference type="NCBI Taxonomy" id="2027858"/>
    <lineage>
        <taxon>Bacteria</taxon>
        <taxon>Pseudomonadati</taxon>
        <taxon>Pseudomonadota</taxon>
        <taxon>Alphaproteobacteria</taxon>
        <taxon>Hyphomicrobiales</taxon>
        <taxon>Aurantimonadaceae</taxon>
        <taxon>Aureimonas</taxon>
    </lineage>
</organism>
<keyword evidence="3" id="KW-1185">Reference proteome</keyword>
<dbReference type="Gene3D" id="3.40.50.720">
    <property type="entry name" value="NAD(P)-binding Rossmann-like Domain"/>
    <property type="match status" value="1"/>
</dbReference>
<comment type="caution">
    <text evidence="2">The sequence shown here is derived from an EMBL/GenBank/DDBJ whole genome shotgun (WGS) entry which is preliminary data.</text>
</comment>
<dbReference type="RefSeq" id="WP_188907485.1">
    <property type="nucleotide sequence ID" value="NZ_BMIQ01000002.1"/>
</dbReference>
<gene>
    <name evidence="2" type="ORF">GCM10011390_13470</name>
</gene>
<dbReference type="Proteomes" id="UP000644699">
    <property type="component" value="Unassembled WGS sequence"/>
</dbReference>
<name>A0A916ZHA2_9HYPH</name>
<dbReference type="InterPro" id="IPR008030">
    <property type="entry name" value="NmrA-like"/>
</dbReference>
<dbReference type="SUPFAM" id="SSF51735">
    <property type="entry name" value="NAD(P)-binding Rossmann-fold domains"/>
    <property type="match status" value="1"/>
</dbReference>
<evidence type="ECO:0000313" key="2">
    <source>
        <dbReference type="EMBL" id="GGD96020.1"/>
    </source>
</evidence>
<reference evidence="2" key="1">
    <citation type="journal article" date="2014" name="Int. J. Syst. Evol. Microbiol.">
        <title>Complete genome sequence of Corynebacterium casei LMG S-19264T (=DSM 44701T), isolated from a smear-ripened cheese.</title>
        <authorList>
            <consortium name="US DOE Joint Genome Institute (JGI-PGF)"/>
            <person name="Walter F."/>
            <person name="Albersmeier A."/>
            <person name="Kalinowski J."/>
            <person name="Ruckert C."/>
        </authorList>
    </citation>
    <scope>NUCLEOTIDE SEQUENCE</scope>
    <source>
        <strain evidence="2">CGMCC 1.15367</strain>
    </source>
</reference>
<evidence type="ECO:0000259" key="1">
    <source>
        <dbReference type="Pfam" id="PF05368"/>
    </source>
</evidence>
<feature type="domain" description="NmrA-like" evidence="1">
    <location>
        <begin position="3"/>
        <end position="254"/>
    </location>
</feature>
<accession>A0A916ZHA2</accession>
<protein>
    <recommendedName>
        <fullName evidence="1">NmrA-like domain-containing protein</fullName>
    </recommendedName>
</protein>
<dbReference type="InterPro" id="IPR051604">
    <property type="entry name" value="Ergot_Alk_Oxidoreductase"/>
</dbReference>
<dbReference type="AlphaFoldDB" id="A0A916ZHA2"/>
<sequence length="301" mass="31179">MSLLVIPAAGVQGGAVVRAALRRGRKVRALVRDPARAAPLAALGAELARGDLLDPASLRAASLGIRHVVLQVLTGPVEAMRAMAANALDAFAAAGVAGLVLKLASASRTAPCAEPSLVANAMVEAMVRAAGLPAATVRPTLYLDNLLKDSARRDIVENGLFAPPIAADQRIAWTSAEDCAEAALVLLERGAFGGDHRIAGPAGVTGPELAARLSVGLGRRVHYRAQPVEDFEREVAAAMGPALAAAVASKFRFFAALPEEAEAILAAPFAPQPGLEDFRPTAIADWTFAHRADFMPEEAIA</sequence>
<dbReference type="Gene3D" id="3.90.25.10">
    <property type="entry name" value="UDP-galactose 4-epimerase, domain 1"/>
    <property type="match status" value="1"/>
</dbReference>
<dbReference type="InterPro" id="IPR036291">
    <property type="entry name" value="NAD(P)-bd_dom_sf"/>
</dbReference>
<evidence type="ECO:0000313" key="3">
    <source>
        <dbReference type="Proteomes" id="UP000644699"/>
    </source>
</evidence>
<dbReference type="PANTHER" id="PTHR43162">
    <property type="match status" value="1"/>
</dbReference>
<proteinExistence type="predicted"/>
<dbReference type="PANTHER" id="PTHR43162:SF1">
    <property type="entry name" value="PRESTALK A DIFFERENTIATION PROTEIN A"/>
    <property type="match status" value="1"/>
</dbReference>